<dbReference type="PROSITE" id="PS51257">
    <property type="entry name" value="PROKAR_LIPOPROTEIN"/>
    <property type="match status" value="1"/>
</dbReference>
<comment type="caution">
    <text evidence="3">The sequence shown here is derived from an EMBL/GenBank/DDBJ whole genome shotgun (WGS) entry which is preliminary data.</text>
</comment>
<organism evidence="3 4">
    <name type="scientific">Candidatus Collierbacteria bacterium RIFOXYA2_FULL_46_10</name>
    <dbReference type="NCBI Taxonomy" id="1817726"/>
    <lineage>
        <taxon>Bacteria</taxon>
        <taxon>Candidatus Collieribacteriota</taxon>
    </lineage>
</organism>
<feature type="signal peptide" evidence="2">
    <location>
        <begin position="1"/>
        <end position="20"/>
    </location>
</feature>
<sequence>MNKLILVGFCALLLGGCSLSNLIPSGGESTTGSPIATTTPTPDSALESTEPVSSSSDATSLEIDLNNTVILDEDFSDLE</sequence>
<proteinExistence type="predicted"/>
<reference evidence="3 4" key="1">
    <citation type="journal article" date="2016" name="Nat. Commun.">
        <title>Thousands of microbial genomes shed light on interconnected biogeochemical processes in an aquifer system.</title>
        <authorList>
            <person name="Anantharaman K."/>
            <person name="Brown C.T."/>
            <person name="Hug L.A."/>
            <person name="Sharon I."/>
            <person name="Castelle C.J."/>
            <person name="Probst A.J."/>
            <person name="Thomas B.C."/>
            <person name="Singh A."/>
            <person name="Wilkins M.J."/>
            <person name="Karaoz U."/>
            <person name="Brodie E.L."/>
            <person name="Williams K.H."/>
            <person name="Hubbard S.S."/>
            <person name="Banfield J.F."/>
        </authorList>
    </citation>
    <scope>NUCLEOTIDE SEQUENCE [LARGE SCALE GENOMIC DNA]</scope>
</reference>
<evidence type="ECO:0000313" key="3">
    <source>
        <dbReference type="EMBL" id="OGD75189.1"/>
    </source>
</evidence>
<dbReference type="EMBL" id="MFAK01000013">
    <property type="protein sequence ID" value="OGD75189.1"/>
    <property type="molecule type" value="Genomic_DNA"/>
</dbReference>
<protein>
    <submittedName>
        <fullName evidence="3">Uncharacterized protein</fullName>
    </submittedName>
</protein>
<gene>
    <name evidence="3" type="ORF">A2228_02895</name>
</gene>
<feature type="chain" id="PRO_5009518501" evidence="2">
    <location>
        <begin position="21"/>
        <end position="79"/>
    </location>
</feature>
<evidence type="ECO:0000256" key="2">
    <source>
        <dbReference type="SAM" id="SignalP"/>
    </source>
</evidence>
<evidence type="ECO:0000313" key="4">
    <source>
        <dbReference type="Proteomes" id="UP000176191"/>
    </source>
</evidence>
<feature type="region of interest" description="Disordered" evidence="1">
    <location>
        <begin position="27"/>
        <end position="60"/>
    </location>
</feature>
<name>A0A1F5F6F3_9BACT</name>
<dbReference type="Proteomes" id="UP000176191">
    <property type="component" value="Unassembled WGS sequence"/>
</dbReference>
<feature type="compositionally biased region" description="Polar residues" evidence="1">
    <location>
        <begin position="46"/>
        <end position="60"/>
    </location>
</feature>
<dbReference type="AlphaFoldDB" id="A0A1F5F6F3"/>
<evidence type="ECO:0000256" key="1">
    <source>
        <dbReference type="SAM" id="MobiDB-lite"/>
    </source>
</evidence>
<keyword evidence="2" id="KW-0732">Signal</keyword>
<accession>A0A1F5F6F3</accession>
<feature type="compositionally biased region" description="Low complexity" evidence="1">
    <location>
        <begin position="30"/>
        <end position="42"/>
    </location>
</feature>